<dbReference type="EC" id="3.5.2.14" evidence="2"/>
<evidence type="ECO:0000259" key="1">
    <source>
        <dbReference type="Pfam" id="PF02538"/>
    </source>
</evidence>
<dbReference type="EMBL" id="CP015090">
    <property type="protein sequence ID" value="APZ50598.1"/>
    <property type="molecule type" value="Genomic_DNA"/>
</dbReference>
<dbReference type="InterPro" id="IPR003692">
    <property type="entry name" value="Hydantoinase_B"/>
</dbReference>
<name>A0A1P8UMK9_9RHOB</name>
<gene>
    <name evidence="2" type="ORF">Ga0080574_TMP264</name>
</gene>
<dbReference type="GO" id="GO:0006749">
    <property type="term" value="P:glutathione metabolic process"/>
    <property type="evidence" value="ECO:0007669"/>
    <property type="project" value="TreeGrafter"/>
</dbReference>
<keyword evidence="3" id="KW-1185">Reference proteome</keyword>
<dbReference type="Proteomes" id="UP000187059">
    <property type="component" value="Plasmid pPABY2"/>
</dbReference>
<sequence length="646" mass="69521">MDAIRTEVMRNRFAALVEEASIILYKTAHTTFIKQTQDYQCAMCTVEGEVFAYPRSNGVATLVGLSLKPAIDWIGVENMRPGDVIITNDPFSTEGMCTHTPDIFTLRPIFHEGELLCFSWAFAHVSDVGGAVPSSISPSFTEIFQEGLRLRPVKLFREGELNEQLKDIISDNCRIPSETWGDIIAMCSALSSMDRRIIELVERYSVDDLTAGIREVLAYGEAKAREVISDLPDGSWSFSDYIEVVAGQPLLLRCTMTVSSSDVLLDFTGSSPQVQAACNFVTGAAPHPALVRCFVAYLLSSSPEMPMNGGIVRPIRTRAPKGVIMNAEFPAASGNRAASYTRIYDLVLGCLNQAIPEALAGGGGSQAAIIAASVTDPLTRKPRVSVIQPLIGGSGGRRSMDGIDAIDTPFGFLRSAPTESVEHEMPFLVRRFGLVTDSFGAGRYRGGAALEIELENRSHEATFSVRGCDRFTFQPWGVAGGAAGHCGGGWKNGEPVSMIELQKLGRGDRLHLRSPSGGGFGDPLERDPEAVLLDVRDGLLSEARALADYGVVIRDGALDLQATGAARAEAKARAEPQDGLFNVGAQRRAYEIDWPEPSTVALSIGLLEAPSGLRSAVKTWVTERQPKGAGPETVNALLKEGLAQIL</sequence>
<dbReference type="AlphaFoldDB" id="A0A1P8UMK9"/>
<dbReference type="PANTHER" id="PTHR11365">
    <property type="entry name" value="5-OXOPROLINASE RELATED"/>
    <property type="match status" value="1"/>
</dbReference>
<dbReference type="KEGG" id="paby:Ga0080574_TMP264"/>
<evidence type="ECO:0000313" key="2">
    <source>
        <dbReference type="EMBL" id="APZ50598.1"/>
    </source>
</evidence>
<accession>A0A1P8UMK9</accession>
<dbReference type="GO" id="GO:0047423">
    <property type="term" value="F:N-methylhydantoinase (ATP-hydrolyzing) activity"/>
    <property type="evidence" value="ECO:0007669"/>
    <property type="project" value="UniProtKB-EC"/>
</dbReference>
<evidence type="ECO:0000313" key="3">
    <source>
        <dbReference type="Proteomes" id="UP000187059"/>
    </source>
</evidence>
<dbReference type="PANTHER" id="PTHR11365:SF23">
    <property type="entry name" value="HYPOTHETICAL 5-OXOPROLINASE (EUROFUNG)-RELATED"/>
    <property type="match status" value="1"/>
</dbReference>
<organism evidence="2 3">
    <name type="scientific">Salipiger abyssi</name>
    <dbReference type="NCBI Taxonomy" id="1250539"/>
    <lineage>
        <taxon>Bacteria</taxon>
        <taxon>Pseudomonadati</taxon>
        <taxon>Pseudomonadota</taxon>
        <taxon>Alphaproteobacteria</taxon>
        <taxon>Rhodobacterales</taxon>
        <taxon>Roseobacteraceae</taxon>
        <taxon>Salipiger</taxon>
    </lineage>
</organism>
<keyword evidence="2" id="KW-0378">Hydrolase</keyword>
<proteinExistence type="predicted"/>
<dbReference type="InterPro" id="IPR045079">
    <property type="entry name" value="Oxoprolinase-like"/>
</dbReference>
<feature type="domain" description="Hydantoinase B/oxoprolinase" evidence="1">
    <location>
        <begin position="2"/>
        <end position="523"/>
    </location>
</feature>
<dbReference type="GO" id="GO:0005829">
    <property type="term" value="C:cytosol"/>
    <property type="evidence" value="ECO:0007669"/>
    <property type="project" value="TreeGrafter"/>
</dbReference>
<dbReference type="GO" id="GO:0017168">
    <property type="term" value="F:5-oxoprolinase (ATP-hydrolyzing) activity"/>
    <property type="evidence" value="ECO:0007669"/>
    <property type="project" value="TreeGrafter"/>
</dbReference>
<dbReference type="Pfam" id="PF02538">
    <property type="entry name" value="Hydantoinase_B"/>
    <property type="match status" value="1"/>
</dbReference>
<reference evidence="2 3" key="1">
    <citation type="submission" date="2016-04" db="EMBL/GenBank/DDBJ databases">
        <title>Deep-sea bacteria in the southern Pacific.</title>
        <authorList>
            <person name="Tang K."/>
        </authorList>
    </citation>
    <scope>NUCLEOTIDE SEQUENCE [LARGE SCALE GENOMIC DNA]</scope>
    <source>
        <strain evidence="2 3">JLT2014</strain>
        <plasmid evidence="3">ppaby2</plasmid>
    </source>
</reference>
<dbReference type="OrthoDB" id="9761586at2"/>
<keyword evidence="2" id="KW-0614">Plasmid</keyword>
<dbReference type="RefSeq" id="WP_076694404.1">
    <property type="nucleotide sequence ID" value="NZ_CP015090.1"/>
</dbReference>
<geneLocation type="plasmid" evidence="3">
    <name>ppaby2</name>
</geneLocation>
<protein>
    <submittedName>
        <fullName evidence="2">N-methylhydantoinase B</fullName>
        <ecNumber evidence="2">3.5.2.14</ecNumber>
    </submittedName>
</protein>